<sequence length="338" mass="38932">MSVLKCFLSEFYFYLTSNVEYNNNLIKCHSRKLCELGDFSFSLQSVKGLKGVECILNKLAENEIDRDDFLKSLVSVQWPLKISKAIWIDNTFHGFFNKPSAFFAIIQGVLEKKDNYGRHFLHSRYKFNFELPFDSEEVEGKQPNELRMLVFCNALNNILKFRESDAEFVSSEKVVKVRFVSNRVHSNNDVILLCGPVVSKKDSKKLLVTAEEFHRKRAVDMRLMAEHKYGIRLAQNWQELFKKLGEAAAIIELLQNKISQATVVDIDDYTVSSSKGASFILYNCGRLSTLFRNFEKKVSEKVYPPLSSDISDVNFALLTEPVSCSLKMHITYTYISRD</sequence>
<dbReference type="PANTHER" id="PTHR16043">
    <property type="entry name" value="DALRD3 PROTEIN"/>
    <property type="match status" value="1"/>
</dbReference>
<dbReference type="KEGG" id="apln:108743732"/>
<accession>A0A1W4XFP5</accession>
<dbReference type="GeneID" id="108743732"/>
<name>A0A1W4XFP5_AGRPL</name>
<dbReference type="GO" id="GO:0000049">
    <property type="term" value="F:tRNA binding"/>
    <property type="evidence" value="ECO:0007669"/>
    <property type="project" value="TreeGrafter"/>
</dbReference>
<dbReference type="STRING" id="224129.A0A1W4XFP5"/>
<dbReference type="PANTHER" id="PTHR16043:SF1">
    <property type="entry name" value="DALR ANTICODON-BINDING DOMAIN-CONTAINING PROTEIN 3"/>
    <property type="match status" value="1"/>
</dbReference>
<gene>
    <name evidence="2" type="primary">LOC108743732</name>
</gene>
<proteinExistence type="predicted"/>
<reference evidence="2" key="1">
    <citation type="submission" date="2025-08" db="UniProtKB">
        <authorList>
            <consortium name="RefSeq"/>
        </authorList>
    </citation>
    <scope>IDENTIFICATION</scope>
    <source>
        <tissue evidence="2">Entire body</tissue>
    </source>
</reference>
<dbReference type="AlphaFoldDB" id="A0A1W4XFP5"/>
<evidence type="ECO:0000313" key="1">
    <source>
        <dbReference type="Proteomes" id="UP000192223"/>
    </source>
</evidence>
<protein>
    <submittedName>
        <fullName evidence="2">Uncharacterized protein LOC108743732</fullName>
    </submittedName>
</protein>
<organism evidence="1 2">
    <name type="scientific">Agrilus planipennis</name>
    <name type="common">Emerald ash borer</name>
    <name type="synonym">Agrilus marcopoli</name>
    <dbReference type="NCBI Taxonomy" id="224129"/>
    <lineage>
        <taxon>Eukaryota</taxon>
        <taxon>Metazoa</taxon>
        <taxon>Ecdysozoa</taxon>
        <taxon>Arthropoda</taxon>
        <taxon>Hexapoda</taxon>
        <taxon>Insecta</taxon>
        <taxon>Pterygota</taxon>
        <taxon>Neoptera</taxon>
        <taxon>Endopterygota</taxon>
        <taxon>Coleoptera</taxon>
        <taxon>Polyphaga</taxon>
        <taxon>Elateriformia</taxon>
        <taxon>Buprestoidea</taxon>
        <taxon>Buprestidae</taxon>
        <taxon>Agrilinae</taxon>
        <taxon>Agrilus</taxon>
    </lineage>
</organism>
<dbReference type="Proteomes" id="UP000192223">
    <property type="component" value="Unplaced"/>
</dbReference>
<dbReference type="GO" id="GO:0106217">
    <property type="term" value="P:tRNA C3-cytosine methylation"/>
    <property type="evidence" value="ECO:0007669"/>
    <property type="project" value="TreeGrafter"/>
</dbReference>
<evidence type="ECO:0000313" key="2">
    <source>
        <dbReference type="RefSeq" id="XP_018334824.2"/>
    </source>
</evidence>
<dbReference type="OrthoDB" id="9990834at2759"/>
<dbReference type="RefSeq" id="XP_018334824.2">
    <property type="nucleotide sequence ID" value="XM_018479322.2"/>
</dbReference>
<dbReference type="InParanoid" id="A0A1W4XFP5"/>
<keyword evidence="1" id="KW-1185">Reference proteome</keyword>
<dbReference type="InterPro" id="IPR037380">
    <property type="entry name" value="DALRD3"/>
</dbReference>